<keyword evidence="4 7" id="KW-0812">Transmembrane</keyword>
<evidence type="ECO:0000256" key="3">
    <source>
        <dbReference type="ARBA" id="ARBA00022475"/>
    </source>
</evidence>
<dbReference type="SUPFAM" id="SSF161098">
    <property type="entry name" value="MetI-like"/>
    <property type="match status" value="1"/>
</dbReference>
<protein>
    <submittedName>
        <fullName evidence="9">Carbohydrate ABC transporter permease</fullName>
    </submittedName>
</protein>
<comment type="similarity">
    <text evidence="7">Belongs to the binding-protein-dependent transport system permease family.</text>
</comment>
<keyword evidence="6 7" id="KW-0472">Membrane</keyword>
<keyword evidence="10" id="KW-1185">Reference proteome</keyword>
<keyword evidence="2 7" id="KW-0813">Transport</keyword>
<dbReference type="AlphaFoldDB" id="A0A8J8MQH8"/>
<evidence type="ECO:0000256" key="2">
    <source>
        <dbReference type="ARBA" id="ARBA00022448"/>
    </source>
</evidence>
<feature type="transmembrane region" description="Helical" evidence="7">
    <location>
        <begin position="7"/>
        <end position="24"/>
    </location>
</feature>
<keyword evidence="3" id="KW-1003">Cell membrane</keyword>
<feature type="transmembrane region" description="Helical" evidence="7">
    <location>
        <begin position="133"/>
        <end position="154"/>
    </location>
</feature>
<dbReference type="Pfam" id="PF00528">
    <property type="entry name" value="BPD_transp_1"/>
    <property type="match status" value="1"/>
</dbReference>
<accession>A0A8J8MQH8</accession>
<evidence type="ECO:0000256" key="5">
    <source>
        <dbReference type="ARBA" id="ARBA00022989"/>
    </source>
</evidence>
<dbReference type="PANTHER" id="PTHR43744:SF9">
    <property type="entry name" value="POLYGALACTURONAN_RHAMNOGALACTURONAN TRANSPORT SYSTEM PERMEASE PROTEIN YTCP"/>
    <property type="match status" value="1"/>
</dbReference>
<dbReference type="PANTHER" id="PTHR43744">
    <property type="entry name" value="ABC TRANSPORTER PERMEASE PROTEIN MG189-RELATED-RELATED"/>
    <property type="match status" value="1"/>
</dbReference>
<proteinExistence type="inferred from homology"/>
<feature type="transmembrane region" description="Helical" evidence="7">
    <location>
        <begin position="102"/>
        <end position="121"/>
    </location>
</feature>
<feature type="transmembrane region" description="Helical" evidence="7">
    <location>
        <begin position="252"/>
        <end position="269"/>
    </location>
</feature>
<feature type="domain" description="ABC transmembrane type-1" evidence="8">
    <location>
        <begin position="67"/>
        <end position="269"/>
    </location>
</feature>
<evidence type="ECO:0000313" key="10">
    <source>
        <dbReference type="Proteomes" id="UP000683246"/>
    </source>
</evidence>
<dbReference type="InterPro" id="IPR035906">
    <property type="entry name" value="MetI-like_sf"/>
</dbReference>
<dbReference type="Gene3D" id="1.10.3720.10">
    <property type="entry name" value="MetI-like"/>
    <property type="match status" value="1"/>
</dbReference>
<dbReference type="CDD" id="cd06261">
    <property type="entry name" value="TM_PBP2"/>
    <property type="match status" value="1"/>
</dbReference>
<evidence type="ECO:0000256" key="6">
    <source>
        <dbReference type="ARBA" id="ARBA00023136"/>
    </source>
</evidence>
<gene>
    <name evidence="9" type="ORF">HZI73_04780</name>
</gene>
<comment type="subcellular location">
    <subcellularLocation>
        <location evidence="1 7">Cell membrane</location>
        <topology evidence="1 7">Multi-pass membrane protein</topology>
    </subcellularLocation>
</comment>
<evidence type="ECO:0000256" key="4">
    <source>
        <dbReference type="ARBA" id="ARBA00022692"/>
    </source>
</evidence>
<evidence type="ECO:0000313" key="9">
    <source>
        <dbReference type="EMBL" id="QUI25598.1"/>
    </source>
</evidence>
<evidence type="ECO:0000256" key="7">
    <source>
        <dbReference type="RuleBase" id="RU363032"/>
    </source>
</evidence>
<dbReference type="InterPro" id="IPR000515">
    <property type="entry name" value="MetI-like"/>
</dbReference>
<sequence>MTGFDIAIILLLAFYGLLILYPFYNSFLVSLVPQNTYTKTPFMLWPSEIDLKSYQFIFLSKKFWSGYRVTSIVTVVGVLYNMFLTVITAYALSKNHFKGKGLVLNFIIFTMYFSGGLIPYYMLINSLDLTNKIAVMILPTGINTFFMLIMRNFFSTIPKSLVESAKIDGANEIQVLIKIILPVSKPSLATIGLFYAVDRWNEWFNAMLFIRDGSKHTLQLVLRRLISQVQSAESGNIPDIVKDGLFQDGVKMAGVFVTILPIMLLYPLLQKYFMKGIMIGAIKG</sequence>
<dbReference type="GO" id="GO:0055085">
    <property type="term" value="P:transmembrane transport"/>
    <property type="evidence" value="ECO:0007669"/>
    <property type="project" value="InterPro"/>
</dbReference>
<feature type="transmembrane region" description="Helical" evidence="7">
    <location>
        <begin position="69"/>
        <end position="90"/>
    </location>
</feature>
<dbReference type="PROSITE" id="PS50928">
    <property type="entry name" value="ABC_TM1"/>
    <property type="match status" value="1"/>
</dbReference>
<dbReference type="Proteomes" id="UP000683246">
    <property type="component" value="Chromosome"/>
</dbReference>
<dbReference type="EMBL" id="CP058649">
    <property type="protein sequence ID" value="QUI25598.1"/>
    <property type="molecule type" value="Genomic_DNA"/>
</dbReference>
<feature type="transmembrane region" description="Helical" evidence="7">
    <location>
        <begin position="175"/>
        <end position="197"/>
    </location>
</feature>
<evidence type="ECO:0000259" key="8">
    <source>
        <dbReference type="PROSITE" id="PS50928"/>
    </source>
</evidence>
<name>A0A8J8MQH8_9FIRM</name>
<keyword evidence="5 7" id="KW-1133">Transmembrane helix</keyword>
<evidence type="ECO:0000256" key="1">
    <source>
        <dbReference type="ARBA" id="ARBA00004651"/>
    </source>
</evidence>
<dbReference type="KEGG" id="vpy:HZI73_04780"/>
<reference evidence="9" key="1">
    <citation type="submission" date="2020-07" db="EMBL/GenBank/DDBJ databases">
        <title>Vallitalea pronyensis genome.</title>
        <authorList>
            <person name="Postec A."/>
        </authorList>
    </citation>
    <scope>NUCLEOTIDE SEQUENCE</scope>
    <source>
        <strain evidence="9">FatNI3</strain>
    </source>
</reference>
<dbReference type="GO" id="GO:0005886">
    <property type="term" value="C:plasma membrane"/>
    <property type="evidence" value="ECO:0007669"/>
    <property type="project" value="UniProtKB-SubCell"/>
</dbReference>
<organism evidence="9 10">
    <name type="scientific">Vallitalea pronyensis</name>
    <dbReference type="NCBI Taxonomy" id="1348613"/>
    <lineage>
        <taxon>Bacteria</taxon>
        <taxon>Bacillati</taxon>
        <taxon>Bacillota</taxon>
        <taxon>Clostridia</taxon>
        <taxon>Lachnospirales</taxon>
        <taxon>Vallitaleaceae</taxon>
        <taxon>Vallitalea</taxon>
    </lineage>
</organism>